<dbReference type="AlphaFoldDB" id="A0A062VIN7"/>
<dbReference type="SUPFAM" id="SSF53613">
    <property type="entry name" value="Ribokinase-like"/>
    <property type="match status" value="1"/>
</dbReference>
<dbReference type="EMBL" id="ARYM01000014">
    <property type="protein sequence ID" value="KCZ97915.1"/>
    <property type="molecule type" value="Genomic_DNA"/>
</dbReference>
<evidence type="ECO:0000256" key="3">
    <source>
        <dbReference type="ARBA" id="ARBA00022777"/>
    </source>
</evidence>
<dbReference type="STRING" id="1280954.HPO_12653"/>
<evidence type="ECO:0000259" key="4">
    <source>
        <dbReference type="Pfam" id="PF00294"/>
    </source>
</evidence>
<keyword evidence="3 5" id="KW-0418">Kinase</keyword>
<sequence length="340" mass="36057">MNFEEPPPVTAAKFDVVGLGNAIVDVLARADDAFLTRHGIHKDVMQLIEEPRAEELTGLAKDAVITSGGSGANTIAGLSSFGGKAAYIGKISNDELGHQFMREMMKAGVPFHTRPLEEGPATARSIIFVTDDGHRSMNTFLGASVLFSKEDVDADLVRSGQILYLEGYLFDRDEAKEAFVHAAEIAKAAGRKVAVTLSDKFCVDRHRASFRHLVKGFADIVFANEAELLSLYETEDFDAALKALHADCAVAAVTRSEKGSIVFGDGDPIMIPAEPVDAVVDTTGAGDQYAAGFLFGVARGLPLATCARLGHIAAAEVIGHIGPRPAVSYSDLAEAAGIRV</sequence>
<protein>
    <submittedName>
        <fullName evidence="5">PfkB family kinase</fullName>
    </submittedName>
</protein>
<proteinExistence type="inferred from homology"/>
<keyword evidence="6" id="KW-1185">Reference proteome</keyword>
<name>A0A062VIN7_9PROT</name>
<feature type="domain" description="Carbohydrate kinase PfkB" evidence="4">
    <location>
        <begin position="50"/>
        <end position="324"/>
    </location>
</feature>
<comment type="similarity">
    <text evidence="1">Belongs to the carbohydrate kinase PfkB family.</text>
</comment>
<dbReference type="PANTHER" id="PTHR43320">
    <property type="entry name" value="SUGAR KINASE"/>
    <property type="match status" value="1"/>
</dbReference>
<dbReference type="Proteomes" id="UP000027100">
    <property type="component" value="Unassembled WGS sequence"/>
</dbReference>
<evidence type="ECO:0000313" key="6">
    <source>
        <dbReference type="Proteomes" id="UP000027100"/>
    </source>
</evidence>
<dbReference type="InterPro" id="IPR011611">
    <property type="entry name" value="PfkB_dom"/>
</dbReference>
<dbReference type="eggNOG" id="COG0524">
    <property type="taxonomic scope" value="Bacteria"/>
</dbReference>
<dbReference type="PANTHER" id="PTHR43320:SF3">
    <property type="entry name" value="CARBOHYDRATE KINASE PFKB DOMAIN-CONTAINING PROTEIN"/>
    <property type="match status" value="1"/>
</dbReference>
<accession>A0A062VIN7</accession>
<dbReference type="InterPro" id="IPR029056">
    <property type="entry name" value="Ribokinase-like"/>
</dbReference>
<organism evidence="5 6">
    <name type="scientific">Hyphomonas polymorpha PS728</name>
    <dbReference type="NCBI Taxonomy" id="1280954"/>
    <lineage>
        <taxon>Bacteria</taxon>
        <taxon>Pseudomonadati</taxon>
        <taxon>Pseudomonadota</taxon>
        <taxon>Alphaproteobacteria</taxon>
        <taxon>Hyphomonadales</taxon>
        <taxon>Hyphomonadaceae</taxon>
        <taxon>Hyphomonas</taxon>
    </lineage>
</organism>
<dbReference type="PROSITE" id="PS00584">
    <property type="entry name" value="PFKB_KINASES_2"/>
    <property type="match status" value="1"/>
</dbReference>
<dbReference type="InterPro" id="IPR052700">
    <property type="entry name" value="Carb_kinase_PfkB-like"/>
</dbReference>
<evidence type="ECO:0000256" key="1">
    <source>
        <dbReference type="ARBA" id="ARBA00010688"/>
    </source>
</evidence>
<reference evidence="5 6" key="1">
    <citation type="journal article" date="2014" name="Antonie Van Leeuwenhoek">
        <title>Hyphomonas beringensis sp. nov. and Hyphomonas chukchiensis sp. nov., isolated from surface seawater of the Bering Sea and Chukchi Sea.</title>
        <authorList>
            <person name="Li C."/>
            <person name="Lai Q."/>
            <person name="Li G."/>
            <person name="Dong C."/>
            <person name="Wang J."/>
            <person name="Liao Y."/>
            <person name="Shao Z."/>
        </authorList>
    </citation>
    <scope>NUCLEOTIDE SEQUENCE [LARGE SCALE GENOMIC DNA]</scope>
    <source>
        <strain evidence="5 6">PS728</strain>
    </source>
</reference>
<evidence type="ECO:0000313" key="5">
    <source>
        <dbReference type="EMBL" id="KCZ97915.1"/>
    </source>
</evidence>
<dbReference type="CDD" id="cd01168">
    <property type="entry name" value="adenosine_kinase"/>
    <property type="match status" value="1"/>
</dbReference>
<comment type="caution">
    <text evidence="5">The sequence shown here is derived from an EMBL/GenBank/DDBJ whole genome shotgun (WGS) entry which is preliminary data.</text>
</comment>
<keyword evidence="2" id="KW-0808">Transferase</keyword>
<dbReference type="PATRIC" id="fig|1280954.3.peg.2561"/>
<gene>
    <name evidence="5" type="ORF">HPO_12653</name>
</gene>
<dbReference type="Pfam" id="PF00294">
    <property type="entry name" value="PfkB"/>
    <property type="match status" value="1"/>
</dbReference>
<dbReference type="InterPro" id="IPR002173">
    <property type="entry name" value="Carboh/pur_kinase_PfkB_CS"/>
</dbReference>
<dbReference type="OrthoDB" id="9813569at2"/>
<evidence type="ECO:0000256" key="2">
    <source>
        <dbReference type="ARBA" id="ARBA00022679"/>
    </source>
</evidence>
<dbReference type="GO" id="GO:0016301">
    <property type="term" value="F:kinase activity"/>
    <property type="evidence" value="ECO:0007669"/>
    <property type="project" value="UniProtKB-KW"/>
</dbReference>
<dbReference type="Gene3D" id="3.40.1190.20">
    <property type="match status" value="1"/>
</dbReference>